<keyword evidence="5" id="KW-0028">Amino-acid biosynthesis</keyword>
<keyword evidence="13" id="KW-1185">Reference proteome</keyword>
<gene>
    <name evidence="12" type="ORF">DFP79_0644</name>
</gene>
<evidence type="ECO:0000256" key="5">
    <source>
        <dbReference type="ARBA" id="ARBA00022605"/>
    </source>
</evidence>
<dbReference type="GO" id="GO:0008977">
    <property type="term" value="F:prephenate dehydrogenase (NAD+) activity"/>
    <property type="evidence" value="ECO:0007669"/>
    <property type="project" value="UniProtKB-EC"/>
</dbReference>
<keyword evidence="9" id="KW-0057">Aromatic amino acid biosynthesis</keyword>
<dbReference type="EMBL" id="SNXC01000009">
    <property type="protein sequence ID" value="TDO99657.1"/>
    <property type="molecule type" value="Genomic_DNA"/>
</dbReference>
<evidence type="ECO:0000256" key="8">
    <source>
        <dbReference type="ARBA" id="ARBA00023027"/>
    </source>
</evidence>
<dbReference type="SUPFAM" id="SSF48179">
    <property type="entry name" value="6-phosphogluconate dehydrogenase C-terminal domain-like"/>
    <property type="match status" value="1"/>
</dbReference>
<protein>
    <recommendedName>
        <fullName evidence="3">prephenate dehydrogenase</fullName>
        <ecNumber evidence="3">1.3.1.12</ecNumber>
    </recommendedName>
</protein>
<dbReference type="RefSeq" id="WP_133502499.1">
    <property type="nucleotide sequence ID" value="NZ_SNXC01000009.1"/>
</dbReference>
<keyword evidence="8" id="KW-0520">NAD</keyword>
<dbReference type="EC" id="1.3.1.12" evidence="3"/>
<dbReference type="Pfam" id="PF00275">
    <property type="entry name" value="EPSP_synthase"/>
    <property type="match status" value="1"/>
</dbReference>
<dbReference type="GO" id="GO:0006571">
    <property type="term" value="P:tyrosine biosynthetic process"/>
    <property type="evidence" value="ECO:0007669"/>
    <property type="project" value="UniProtKB-KW"/>
</dbReference>
<dbReference type="FunFam" id="3.40.50.720:FF:000208">
    <property type="entry name" value="Prephenate dehydrogenase"/>
    <property type="match status" value="1"/>
</dbReference>
<dbReference type="InterPro" id="IPR046825">
    <property type="entry name" value="PDH_C"/>
</dbReference>
<comment type="pathway">
    <text evidence="1">Amino-acid biosynthesis; L-tyrosine biosynthesis; (4-hydroxyphenyl)pyruvate from prephenate (NAD(+) route): step 1/1.</text>
</comment>
<name>A0A4R6MD88_9GAMM</name>
<evidence type="ECO:0000256" key="4">
    <source>
        <dbReference type="ARBA" id="ARBA00022498"/>
    </source>
</evidence>
<dbReference type="Pfam" id="PF02153">
    <property type="entry name" value="PDH_N"/>
    <property type="match status" value="1"/>
</dbReference>
<evidence type="ECO:0000256" key="10">
    <source>
        <dbReference type="ARBA" id="ARBA00049260"/>
    </source>
</evidence>
<dbReference type="OrthoDB" id="9809920at2"/>
<keyword evidence="4" id="KW-0827">Tyrosine biosynthesis</keyword>
<dbReference type="PANTHER" id="PTHR21363:SF0">
    <property type="entry name" value="PREPHENATE DEHYDROGENASE [NADP(+)]"/>
    <property type="match status" value="1"/>
</dbReference>
<proteinExistence type="inferred from homology"/>
<evidence type="ECO:0000256" key="2">
    <source>
        <dbReference type="ARBA" id="ARBA00007964"/>
    </source>
</evidence>
<dbReference type="PROSITE" id="PS51176">
    <property type="entry name" value="PDH_ADH"/>
    <property type="match status" value="1"/>
</dbReference>
<dbReference type="InterPro" id="IPR046826">
    <property type="entry name" value="PDH_N"/>
</dbReference>
<comment type="similarity">
    <text evidence="2">Belongs to the prephenate/arogenate dehydrogenase family.</text>
</comment>
<dbReference type="PANTHER" id="PTHR21363">
    <property type="entry name" value="PREPHENATE DEHYDROGENASE"/>
    <property type="match status" value="1"/>
</dbReference>
<dbReference type="Gene3D" id="1.10.3660.10">
    <property type="entry name" value="6-phosphogluconate dehydrogenase C-terminal like domain"/>
    <property type="match status" value="1"/>
</dbReference>
<dbReference type="GO" id="GO:0016765">
    <property type="term" value="F:transferase activity, transferring alkyl or aryl (other than methyl) groups"/>
    <property type="evidence" value="ECO:0007669"/>
    <property type="project" value="InterPro"/>
</dbReference>
<dbReference type="Proteomes" id="UP000294656">
    <property type="component" value="Unassembled WGS sequence"/>
</dbReference>
<dbReference type="Pfam" id="PF20463">
    <property type="entry name" value="PDH_C"/>
    <property type="match status" value="1"/>
</dbReference>
<dbReference type="InterPro" id="IPR050812">
    <property type="entry name" value="Preph/Arog_dehydrog"/>
</dbReference>
<dbReference type="InterPro" id="IPR036968">
    <property type="entry name" value="Enolpyruvate_Tfrase_sf"/>
</dbReference>
<dbReference type="SUPFAM" id="SSF55205">
    <property type="entry name" value="EPT/RTPC-like"/>
    <property type="match status" value="1"/>
</dbReference>
<keyword evidence="7" id="KW-0560">Oxidoreductase</keyword>
<evidence type="ECO:0000256" key="6">
    <source>
        <dbReference type="ARBA" id="ARBA00022679"/>
    </source>
</evidence>
<sequence>MQDKMVSEHFGNVLIIGLGMIGGSFAKALKNKGVATLFGADRREAELTLGVSTGAIDYAARLDEQTIAKMDVIVLATPVRAMVSVLKEIHTFVRPDTLITDVGSTKGSVVDAAKEVFGFSPTNFIPGHPIAGAEKSGVLAANPHLFERHMAIVTPLPESDPFLLDKLYKLWEAVGSDVVGMDVEHHDYVLASSSHLPHLLAYTLVDTLANSERSQDVFKFAAGGFRDFTRIASSDPVMWRDVFLANKDATLATLDLFTDRLSFMRQAIVEGDGASMFGVFSRAKSARDHFLRLLEQRTLGAKAEVKSISISLSSVNAVKGSVSLMGDKSLSHRVVILAALSDGVSIIDNLDLTGNVTVTVQALRDMGVVIDDIGLNQVRVHGVGLRGLKAPIAPINVHSSITSLYLLLPVLAGQQFEVSVTADEALLNRPISSLLAILSSMGASVESAAADCLPVTIKSRVSKSLDIALAQFSRRLSSAAMFACLFAPSESQIILANDDGEIDVDILKAFGANVELEGKRFKSTSSVLSATNLTLPADVNKTALLLALACLCPGSDLSIENALIGQNIGSLLPFVDKLGGDVDFTKDVSSQLPQGKVKARFSQLSNFELLPEDTTRLRESLPVVCVLAAFTKGVSKIYGVRSLAYYYEDRIMTMLDGLRHMGVNVTLDNDVIYIEGGSPVSGSSLDSGGDYHIALAMLALGMRSRESCVVHDCQKLLEEFTELESVMVALGLQCDVAR</sequence>
<evidence type="ECO:0000256" key="7">
    <source>
        <dbReference type="ARBA" id="ARBA00023002"/>
    </source>
</evidence>
<dbReference type="GO" id="GO:0004665">
    <property type="term" value="F:prephenate dehydrogenase (NADP+) activity"/>
    <property type="evidence" value="ECO:0007669"/>
    <property type="project" value="InterPro"/>
</dbReference>
<dbReference type="InterPro" id="IPR013792">
    <property type="entry name" value="RNA3'P_cycl/enolpyr_Trfase_a/b"/>
</dbReference>
<evidence type="ECO:0000256" key="1">
    <source>
        <dbReference type="ARBA" id="ARBA00005067"/>
    </source>
</evidence>
<evidence type="ECO:0000259" key="11">
    <source>
        <dbReference type="PROSITE" id="PS51176"/>
    </source>
</evidence>
<dbReference type="FunFam" id="1.10.3660.10:FF:000003">
    <property type="entry name" value="Prephenate dehydrogenase"/>
    <property type="match status" value="1"/>
</dbReference>
<accession>A0A4R6MD88</accession>
<dbReference type="InterPro" id="IPR008927">
    <property type="entry name" value="6-PGluconate_DH-like_C_sf"/>
</dbReference>
<comment type="caution">
    <text evidence="12">The sequence shown here is derived from an EMBL/GenBank/DDBJ whole genome shotgun (WGS) entry which is preliminary data.</text>
</comment>
<dbReference type="AlphaFoldDB" id="A0A4R6MD88"/>
<feature type="domain" description="Prephenate/arogenate dehydrogenase" evidence="11">
    <location>
        <begin position="11"/>
        <end position="298"/>
    </location>
</feature>
<evidence type="ECO:0000256" key="3">
    <source>
        <dbReference type="ARBA" id="ARBA00012068"/>
    </source>
</evidence>
<dbReference type="Gene3D" id="3.40.50.720">
    <property type="entry name" value="NAD(P)-binding Rossmann-like Domain"/>
    <property type="match status" value="1"/>
</dbReference>
<comment type="catalytic activity">
    <reaction evidence="10">
        <text>prephenate + NAD(+) = 3-(4-hydroxyphenyl)pyruvate + CO2 + NADH</text>
        <dbReference type="Rhea" id="RHEA:13869"/>
        <dbReference type="ChEBI" id="CHEBI:16526"/>
        <dbReference type="ChEBI" id="CHEBI:29934"/>
        <dbReference type="ChEBI" id="CHEBI:36242"/>
        <dbReference type="ChEBI" id="CHEBI:57540"/>
        <dbReference type="ChEBI" id="CHEBI:57945"/>
        <dbReference type="EC" id="1.3.1.12"/>
    </reaction>
</comment>
<organism evidence="12 13">
    <name type="scientific">Marinomonas balearica</name>
    <dbReference type="NCBI Taxonomy" id="491947"/>
    <lineage>
        <taxon>Bacteria</taxon>
        <taxon>Pseudomonadati</taxon>
        <taxon>Pseudomonadota</taxon>
        <taxon>Gammaproteobacteria</taxon>
        <taxon>Oceanospirillales</taxon>
        <taxon>Oceanospirillaceae</taxon>
        <taxon>Marinomonas</taxon>
    </lineage>
</organism>
<dbReference type="InterPro" id="IPR001986">
    <property type="entry name" value="Enolpyruvate_Tfrase_dom"/>
</dbReference>
<keyword evidence="6 12" id="KW-0808">Transferase</keyword>
<dbReference type="InterPro" id="IPR036291">
    <property type="entry name" value="NAD(P)-bd_dom_sf"/>
</dbReference>
<dbReference type="InterPro" id="IPR003099">
    <property type="entry name" value="Prephen_DH"/>
</dbReference>
<evidence type="ECO:0000313" key="13">
    <source>
        <dbReference type="Proteomes" id="UP000294656"/>
    </source>
</evidence>
<evidence type="ECO:0000256" key="9">
    <source>
        <dbReference type="ARBA" id="ARBA00023141"/>
    </source>
</evidence>
<reference evidence="12 13" key="1">
    <citation type="submission" date="2019-03" db="EMBL/GenBank/DDBJ databases">
        <title>Genomic Encyclopedia of Type Strains, Phase III (KMG-III): the genomes of soil and plant-associated and newly described type strains.</title>
        <authorList>
            <person name="Whitman W."/>
        </authorList>
    </citation>
    <scope>NUCLEOTIDE SEQUENCE [LARGE SCALE GENOMIC DNA]</scope>
    <source>
        <strain evidence="12 13">CECT 7378</strain>
    </source>
</reference>
<dbReference type="SUPFAM" id="SSF51735">
    <property type="entry name" value="NAD(P)-binding Rossmann-fold domains"/>
    <property type="match status" value="1"/>
</dbReference>
<evidence type="ECO:0000313" key="12">
    <source>
        <dbReference type="EMBL" id="TDO99657.1"/>
    </source>
</evidence>
<dbReference type="GO" id="GO:0070403">
    <property type="term" value="F:NAD+ binding"/>
    <property type="evidence" value="ECO:0007669"/>
    <property type="project" value="InterPro"/>
</dbReference>
<dbReference type="Gene3D" id="3.65.10.10">
    <property type="entry name" value="Enolpyruvate transferase domain"/>
    <property type="match status" value="2"/>
</dbReference>